<dbReference type="Pfam" id="PF10912">
    <property type="entry name" value="Glam1"/>
    <property type="match status" value="1"/>
</dbReference>
<evidence type="ECO:0000313" key="3">
    <source>
        <dbReference type="Proteomes" id="UP001152747"/>
    </source>
</evidence>
<reference evidence="2" key="1">
    <citation type="submission" date="2022-11" db="EMBL/GenBank/DDBJ databases">
        <authorList>
            <person name="Kikuchi T."/>
        </authorList>
    </citation>
    <scope>NUCLEOTIDE SEQUENCE</scope>
    <source>
        <strain evidence="2">PS1010</strain>
    </source>
</reference>
<dbReference type="Proteomes" id="UP001152747">
    <property type="component" value="Unassembled WGS sequence"/>
</dbReference>
<gene>
    <name evidence="2" type="ORF">CAMP_LOCUS7422</name>
</gene>
<dbReference type="PANTHER" id="PTHR35013">
    <property type="entry name" value="PROTEIN CBG22618-RELATED"/>
    <property type="match status" value="1"/>
</dbReference>
<feature type="transmembrane region" description="Helical" evidence="1">
    <location>
        <begin position="127"/>
        <end position="148"/>
    </location>
</feature>
<keyword evidence="1" id="KW-0812">Transmembrane</keyword>
<keyword evidence="1" id="KW-0472">Membrane</keyword>
<accession>A0A9P1IGT4</accession>
<sequence>MSEPEPPSFCCCCNGRNALIVLSLLSIIGVGVSAFQSPQLNLLPSYGISILLEFFSLYALLAMKSGPLKYSYWIMSLSLFLNVIGILVAPIYVAVEFASGFTKNSILGTILEEPFPYSTAVEMRKSFGFYFGYIFEAALLFNILFCAYRISIVLQLLEIARYRESTEIKKIPLA</sequence>
<dbReference type="AlphaFoldDB" id="A0A9P1IGT4"/>
<feature type="transmembrane region" description="Helical" evidence="1">
    <location>
        <begin position="18"/>
        <end position="36"/>
    </location>
</feature>
<feature type="transmembrane region" description="Helical" evidence="1">
    <location>
        <begin position="73"/>
        <end position="95"/>
    </location>
</feature>
<evidence type="ECO:0000256" key="1">
    <source>
        <dbReference type="SAM" id="Phobius"/>
    </source>
</evidence>
<keyword evidence="1" id="KW-1133">Transmembrane helix</keyword>
<dbReference type="PANTHER" id="PTHR35013:SF2">
    <property type="entry name" value="SERPENTINE RECEPTOR, CLASS BC (CLASS B-LIKE)"/>
    <property type="match status" value="1"/>
</dbReference>
<name>A0A9P1IGT4_9PELO</name>
<protein>
    <submittedName>
        <fullName evidence="2">Uncharacterized protein</fullName>
    </submittedName>
</protein>
<organism evidence="2 3">
    <name type="scientific">Caenorhabditis angaria</name>
    <dbReference type="NCBI Taxonomy" id="860376"/>
    <lineage>
        <taxon>Eukaryota</taxon>
        <taxon>Metazoa</taxon>
        <taxon>Ecdysozoa</taxon>
        <taxon>Nematoda</taxon>
        <taxon>Chromadorea</taxon>
        <taxon>Rhabditida</taxon>
        <taxon>Rhabditina</taxon>
        <taxon>Rhabditomorpha</taxon>
        <taxon>Rhabditoidea</taxon>
        <taxon>Rhabditidae</taxon>
        <taxon>Peloderinae</taxon>
        <taxon>Caenorhabditis</taxon>
    </lineage>
</organism>
<dbReference type="InterPro" id="IPR024483">
    <property type="entry name" value="Glam1"/>
</dbReference>
<comment type="caution">
    <text evidence="2">The sequence shown here is derived from an EMBL/GenBank/DDBJ whole genome shotgun (WGS) entry which is preliminary data.</text>
</comment>
<feature type="transmembrane region" description="Helical" evidence="1">
    <location>
        <begin position="42"/>
        <end position="61"/>
    </location>
</feature>
<dbReference type="EMBL" id="CANHGI010000003">
    <property type="protein sequence ID" value="CAI5444785.1"/>
    <property type="molecule type" value="Genomic_DNA"/>
</dbReference>
<proteinExistence type="predicted"/>
<keyword evidence="3" id="KW-1185">Reference proteome</keyword>
<evidence type="ECO:0000313" key="2">
    <source>
        <dbReference type="EMBL" id="CAI5444785.1"/>
    </source>
</evidence>